<evidence type="ECO:0000256" key="2">
    <source>
        <dbReference type="ARBA" id="ARBA00022527"/>
    </source>
</evidence>
<keyword evidence="5" id="KW-0418">Kinase</keyword>
<reference evidence="11 12" key="1">
    <citation type="submission" date="2012-04" db="EMBL/GenBank/DDBJ databases">
        <authorList>
            <person name="Genoscope - CEA"/>
        </authorList>
    </citation>
    <scope>NUCLEOTIDE SEQUENCE [LARGE SCALE GENOMIC DNA]</scope>
    <source>
        <strain evidence="11 12">9443</strain>
    </source>
</reference>
<comment type="catalytic activity">
    <reaction evidence="7">
        <text>L-threonyl-[protein] + ATP = O-phospho-L-threonyl-[protein] + ADP + H(+)</text>
        <dbReference type="Rhea" id="RHEA:46608"/>
        <dbReference type="Rhea" id="RHEA-COMP:11060"/>
        <dbReference type="Rhea" id="RHEA-COMP:11605"/>
        <dbReference type="ChEBI" id="CHEBI:15378"/>
        <dbReference type="ChEBI" id="CHEBI:30013"/>
        <dbReference type="ChEBI" id="CHEBI:30616"/>
        <dbReference type="ChEBI" id="CHEBI:61977"/>
        <dbReference type="ChEBI" id="CHEBI:456216"/>
        <dbReference type="EC" id="2.7.11.1"/>
    </reaction>
</comment>
<feature type="domain" description="Protein kinase" evidence="10">
    <location>
        <begin position="33"/>
        <end position="291"/>
    </location>
</feature>
<evidence type="ECO:0000313" key="11">
    <source>
        <dbReference type="EMBL" id="CCI02828.1"/>
    </source>
</evidence>
<evidence type="ECO:0000313" key="12">
    <source>
        <dbReference type="Proteomes" id="UP000003480"/>
    </source>
</evidence>
<dbReference type="Gene3D" id="1.10.10.1770">
    <property type="entry name" value="Gun4-like"/>
    <property type="match status" value="1"/>
</dbReference>
<dbReference type="InterPro" id="IPR017441">
    <property type="entry name" value="Protein_kinase_ATP_BS"/>
</dbReference>
<keyword evidence="6 9" id="KW-0067">ATP-binding</keyword>
<dbReference type="Pfam" id="PF00069">
    <property type="entry name" value="Pkinase"/>
    <property type="match status" value="1"/>
</dbReference>
<dbReference type="EMBL" id="CAIJ01000315">
    <property type="protein sequence ID" value="CCI02828.1"/>
    <property type="molecule type" value="Genomic_DNA"/>
</dbReference>
<sequence length="508" mass="57540">MSLCLNPNCSSANPDGNKFCEKCRSKLFLQERYQAIKLIGQGGFGRTFKAVDYSKPSRPYCVIKQFFPSAQGTDTIEKASELFEKEAIQLEKLGKHPQIPELFAYLNHDDDRQYLVQEYIEGQNLEQELRSQGVFNEAKIKALLTDILPVLDFIHSRGVVHRDIKPENIIRRNSDKKAVLVDFGAAKLVTPLNRSVTGTVIGSAEYVAPEQANGKANNPSDLYSLGVTCIYLLTQVSPFDLFDTSDHEWIWRQFLFNNNVRDDLGRILDKMIEFGTRKRYQSAREILQDLTGQSPTTSIQTPATPVIQTPPTPKVAANIVLKSARGVNYSRLQQLLAAGMWKEADRETGKVMLHAALGEDERLASWLREGWVNTTHIYNFPCEDLRTIDQLWLHYSNGKFGFSVQKDIYESLGGTRQFNQKVWEKFGDRVGWRKGGIFKESRWLSYGQLTFNSAAPKAHLPGYILSAAPKTHLPGYDANPGKDTPEWEAFVREALGKNLFYRAQTCNL</sequence>
<dbReference type="Gene3D" id="1.25.40.620">
    <property type="match status" value="1"/>
</dbReference>
<protein>
    <recommendedName>
        <fullName evidence="1">non-specific serine/threonine protein kinase</fullName>
        <ecNumber evidence="1">2.7.11.1</ecNumber>
    </recommendedName>
</protein>
<keyword evidence="4 9" id="KW-0547">Nucleotide-binding</keyword>
<dbReference type="EC" id="2.7.11.1" evidence="1"/>
<keyword evidence="2" id="KW-0723">Serine/threonine-protein kinase</keyword>
<evidence type="ECO:0000256" key="3">
    <source>
        <dbReference type="ARBA" id="ARBA00022679"/>
    </source>
</evidence>
<comment type="catalytic activity">
    <reaction evidence="8">
        <text>L-seryl-[protein] + ATP = O-phospho-L-seryl-[protein] + ADP + H(+)</text>
        <dbReference type="Rhea" id="RHEA:17989"/>
        <dbReference type="Rhea" id="RHEA-COMP:9863"/>
        <dbReference type="Rhea" id="RHEA-COMP:11604"/>
        <dbReference type="ChEBI" id="CHEBI:15378"/>
        <dbReference type="ChEBI" id="CHEBI:29999"/>
        <dbReference type="ChEBI" id="CHEBI:30616"/>
        <dbReference type="ChEBI" id="CHEBI:83421"/>
        <dbReference type="ChEBI" id="CHEBI:456216"/>
        <dbReference type="EC" id="2.7.11.1"/>
    </reaction>
</comment>
<evidence type="ECO:0000256" key="9">
    <source>
        <dbReference type="PROSITE-ProRule" id="PRU10141"/>
    </source>
</evidence>
<dbReference type="InterPro" id="IPR011009">
    <property type="entry name" value="Kinase-like_dom_sf"/>
</dbReference>
<dbReference type="SMART" id="SM00220">
    <property type="entry name" value="S_TKc"/>
    <property type="match status" value="1"/>
</dbReference>
<accession>I4G4G7</accession>
<feature type="binding site" evidence="9">
    <location>
        <position position="64"/>
    </location>
    <ligand>
        <name>ATP</name>
        <dbReference type="ChEBI" id="CHEBI:30616"/>
    </ligand>
</feature>
<dbReference type="Proteomes" id="UP000003480">
    <property type="component" value="Unassembled WGS sequence"/>
</dbReference>
<proteinExistence type="predicted"/>
<comment type="caution">
    <text evidence="11">The sequence shown here is derived from an EMBL/GenBank/DDBJ whole genome shotgun (WGS) entry which is preliminary data.</text>
</comment>
<dbReference type="Gene3D" id="3.30.200.20">
    <property type="entry name" value="Phosphorylase Kinase, domain 1"/>
    <property type="match status" value="1"/>
</dbReference>
<name>I4G4G7_MICAE</name>
<dbReference type="HOGENOM" id="CLU_000288_135_5_3"/>
<dbReference type="SUPFAM" id="SSF56112">
    <property type="entry name" value="Protein kinase-like (PK-like)"/>
    <property type="match status" value="1"/>
</dbReference>
<keyword evidence="3" id="KW-0808">Transferase</keyword>
<dbReference type="Pfam" id="PF05419">
    <property type="entry name" value="GUN4"/>
    <property type="match status" value="1"/>
</dbReference>
<dbReference type="CDD" id="cd14014">
    <property type="entry name" value="STKc_PknB_like"/>
    <property type="match status" value="1"/>
</dbReference>
<dbReference type="InterPro" id="IPR000719">
    <property type="entry name" value="Prot_kinase_dom"/>
</dbReference>
<evidence type="ECO:0000256" key="8">
    <source>
        <dbReference type="ARBA" id="ARBA00048679"/>
    </source>
</evidence>
<dbReference type="CDD" id="cd16383">
    <property type="entry name" value="GUN4"/>
    <property type="match status" value="1"/>
</dbReference>
<dbReference type="PANTHER" id="PTHR24363">
    <property type="entry name" value="SERINE/THREONINE PROTEIN KINASE"/>
    <property type="match status" value="1"/>
</dbReference>
<dbReference type="PROSITE" id="PS50011">
    <property type="entry name" value="PROTEIN_KINASE_DOM"/>
    <property type="match status" value="1"/>
</dbReference>
<dbReference type="GO" id="GO:0004674">
    <property type="term" value="F:protein serine/threonine kinase activity"/>
    <property type="evidence" value="ECO:0007669"/>
    <property type="project" value="UniProtKB-KW"/>
</dbReference>
<dbReference type="NCBIfam" id="NF045510">
    <property type="entry name" value="4Cys_prefix_kin"/>
    <property type="match status" value="1"/>
</dbReference>
<dbReference type="PROSITE" id="PS00107">
    <property type="entry name" value="PROTEIN_KINASE_ATP"/>
    <property type="match status" value="1"/>
</dbReference>
<evidence type="ECO:0000256" key="6">
    <source>
        <dbReference type="ARBA" id="ARBA00022840"/>
    </source>
</evidence>
<evidence type="ECO:0000256" key="4">
    <source>
        <dbReference type="ARBA" id="ARBA00022741"/>
    </source>
</evidence>
<dbReference type="InterPro" id="IPR037215">
    <property type="entry name" value="GUN4-like_sf"/>
</dbReference>
<evidence type="ECO:0000256" key="7">
    <source>
        <dbReference type="ARBA" id="ARBA00047899"/>
    </source>
</evidence>
<dbReference type="RefSeq" id="WP_002768493.1">
    <property type="nucleotide sequence ID" value="NZ_HE972989.1"/>
</dbReference>
<evidence type="ECO:0000256" key="5">
    <source>
        <dbReference type="ARBA" id="ARBA00022777"/>
    </source>
</evidence>
<evidence type="ECO:0000256" key="1">
    <source>
        <dbReference type="ARBA" id="ARBA00012513"/>
    </source>
</evidence>
<dbReference type="PANTHER" id="PTHR24363:SF0">
    <property type="entry name" value="SERINE_THREONINE KINASE LIKE DOMAIN CONTAINING 1"/>
    <property type="match status" value="1"/>
</dbReference>
<organism evidence="11 12">
    <name type="scientific">Microcystis aeruginosa PCC 9443</name>
    <dbReference type="NCBI Taxonomy" id="1160281"/>
    <lineage>
        <taxon>Bacteria</taxon>
        <taxon>Bacillati</taxon>
        <taxon>Cyanobacteriota</taxon>
        <taxon>Cyanophyceae</taxon>
        <taxon>Oscillatoriophycideae</taxon>
        <taxon>Chroococcales</taxon>
        <taxon>Microcystaceae</taxon>
        <taxon>Microcystis</taxon>
    </lineage>
</organism>
<dbReference type="Gene3D" id="1.10.510.10">
    <property type="entry name" value="Transferase(Phosphotransferase) domain 1"/>
    <property type="match status" value="1"/>
</dbReference>
<dbReference type="GO" id="GO:0005524">
    <property type="term" value="F:ATP binding"/>
    <property type="evidence" value="ECO:0007669"/>
    <property type="project" value="UniProtKB-UniRule"/>
</dbReference>
<dbReference type="SUPFAM" id="SSF140869">
    <property type="entry name" value="GUN4-like"/>
    <property type="match status" value="1"/>
</dbReference>
<gene>
    <name evidence="11" type="ORF">MICAC_3820006</name>
</gene>
<evidence type="ECO:0000259" key="10">
    <source>
        <dbReference type="PROSITE" id="PS50011"/>
    </source>
</evidence>
<dbReference type="InterPro" id="IPR008629">
    <property type="entry name" value="GUN4-like"/>
</dbReference>
<dbReference type="AlphaFoldDB" id="I4G4G7"/>